<dbReference type="InterPro" id="IPR058533">
    <property type="entry name" value="Cation_efflux_TM"/>
</dbReference>
<keyword evidence="6" id="KW-0406">Ion transport</keyword>
<comment type="caution">
    <text evidence="11">The sequence shown here is derived from an EMBL/GenBank/DDBJ whole genome shotgun (WGS) entry which is preliminary data.</text>
</comment>
<evidence type="ECO:0000256" key="7">
    <source>
        <dbReference type="ARBA" id="ARBA00023136"/>
    </source>
</evidence>
<accession>A0A930UU21</accession>
<gene>
    <name evidence="11" type="ORF">ISG29_04020</name>
</gene>
<dbReference type="SUPFAM" id="SSF160240">
    <property type="entry name" value="Cation efflux protein cytoplasmic domain-like"/>
    <property type="match status" value="1"/>
</dbReference>
<organism evidence="11 12">
    <name type="scientific">Nocardioides acrostichi</name>
    <dbReference type="NCBI Taxonomy" id="2784339"/>
    <lineage>
        <taxon>Bacteria</taxon>
        <taxon>Bacillati</taxon>
        <taxon>Actinomycetota</taxon>
        <taxon>Actinomycetes</taxon>
        <taxon>Propionibacteriales</taxon>
        <taxon>Nocardioidaceae</taxon>
        <taxon>Nocardioides</taxon>
    </lineage>
</organism>
<dbReference type="InterPro" id="IPR002524">
    <property type="entry name" value="Cation_efflux"/>
</dbReference>
<evidence type="ECO:0000259" key="9">
    <source>
        <dbReference type="Pfam" id="PF01545"/>
    </source>
</evidence>
<comment type="subcellular location">
    <subcellularLocation>
        <location evidence="1">Membrane</location>
        <topology evidence="1">Multi-pass membrane protein</topology>
    </subcellularLocation>
</comment>
<dbReference type="NCBIfam" id="TIGR01297">
    <property type="entry name" value="CDF"/>
    <property type="match status" value="1"/>
</dbReference>
<dbReference type="Pfam" id="PF16916">
    <property type="entry name" value="ZT_dimer"/>
    <property type="match status" value="1"/>
</dbReference>
<evidence type="ECO:0000256" key="1">
    <source>
        <dbReference type="ARBA" id="ARBA00004141"/>
    </source>
</evidence>
<keyword evidence="12" id="KW-1185">Reference proteome</keyword>
<dbReference type="AlphaFoldDB" id="A0A930UU21"/>
<evidence type="ECO:0000313" key="12">
    <source>
        <dbReference type="Proteomes" id="UP000656804"/>
    </source>
</evidence>
<dbReference type="Pfam" id="PF01545">
    <property type="entry name" value="Cation_efflux"/>
    <property type="match status" value="1"/>
</dbReference>
<evidence type="ECO:0000259" key="10">
    <source>
        <dbReference type="Pfam" id="PF16916"/>
    </source>
</evidence>
<evidence type="ECO:0000256" key="8">
    <source>
        <dbReference type="SAM" id="Phobius"/>
    </source>
</evidence>
<feature type="transmembrane region" description="Helical" evidence="8">
    <location>
        <begin position="83"/>
        <end position="103"/>
    </location>
</feature>
<protein>
    <submittedName>
        <fullName evidence="11">Cation transporter</fullName>
    </submittedName>
</protein>
<keyword evidence="5 8" id="KW-1133">Transmembrane helix</keyword>
<comment type="similarity">
    <text evidence="2">Belongs to the cation diffusion facilitator (CDF) transporter (TC 2.A.4) family. SLC30A subfamily.</text>
</comment>
<dbReference type="Proteomes" id="UP000656804">
    <property type="component" value="Unassembled WGS sequence"/>
</dbReference>
<name>A0A930UU21_9ACTN</name>
<evidence type="ECO:0000313" key="11">
    <source>
        <dbReference type="EMBL" id="MBF4160843.1"/>
    </source>
</evidence>
<dbReference type="RefSeq" id="WP_194502015.1">
    <property type="nucleotide sequence ID" value="NZ_JADIVZ010000001.1"/>
</dbReference>
<evidence type="ECO:0000256" key="4">
    <source>
        <dbReference type="ARBA" id="ARBA00022692"/>
    </source>
</evidence>
<keyword evidence="4 8" id="KW-0812">Transmembrane</keyword>
<feature type="domain" description="Cation efflux protein cytoplasmic" evidence="10">
    <location>
        <begin position="214"/>
        <end position="289"/>
    </location>
</feature>
<feature type="transmembrane region" description="Helical" evidence="8">
    <location>
        <begin position="50"/>
        <end position="71"/>
    </location>
</feature>
<dbReference type="GO" id="GO:0005886">
    <property type="term" value="C:plasma membrane"/>
    <property type="evidence" value="ECO:0007669"/>
    <property type="project" value="TreeGrafter"/>
</dbReference>
<dbReference type="SUPFAM" id="SSF161111">
    <property type="entry name" value="Cation efflux protein transmembrane domain-like"/>
    <property type="match status" value="1"/>
</dbReference>
<dbReference type="InterPro" id="IPR036837">
    <property type="entry name" value="Cation_efflux_CTD_sf"/>
</dbReference>
<dbReference type="InterPro" id="IPR027469">
    <property type="entry name" value="Cation_efflux_TMD_sf"/>
</dbReference>
<feature type="transmembrane region" description="Helical" evidence="8">
    <location>
        <begin position="182"/>
        <end position="200"/>
    </location>
</feature>
<evidence type="ECO:0000256" key="2">
    <source>
        <dbReference type="ARBA" id="ARBA00008873"/>
    </source>
</evidence>
<dbReference type="PANTHER" id="PTHR11562:SF17">
    <property type="entry name" value="RE54080P-RELATED"/>
    <property type="match status" value="1"/>
</dbReference>
<dbReference type="Gene3D" id="1.20.1510.10">
    <property type="entry name" value="Cation efflux protein transmembrane domain"/>
    <property type="match status" value="1"/>
</dbReference>
<feature type="transmembrane region" description="Helical" evidence="8">
    <location>
        <begin position="20"/>
        <end position="44"/>
    </location>
</feature>
<feature type="transmembrane region" description="Helical" evidence="8">
    <location>
        <begin position="115"/>
        <end position="139"/>
    </location>
</feature>
<keyword evidence="3" id="KW-0813">Transport</keyword>
<proteinExistence type="inferred from homology"/>
<dbReference type="InterPro" id="IPR027470">
    <property type="entry name" value="Cation_efflux_CTD"/>
</dbReference>
<dbReference type="PANTHER" id="PTHR11562">
    <property type="entry name" value="CATION EFFLUX PROTEIN/ ZINC TRANSPORTER"/>
    <property type="match status" value="1"/>
</dbReference>
<feature type="domain" description="Cation efflux protein transmembrane" evidence="9">
    <location>
        <begin position="20"/>
        <end position="208"/>
    </location>
</feature>
<dbReference type="EMBL" id="JADIVZ010000001">
    <property type="protein sequence ID" value="MBF4160843.1"/>
    <property type="molecule type" value="Genomic_DNA"/>
</dbReference>
<dbReference type="GO" id="GO:0005385">
    <property type="term" value="F:zinc ion transmembrane transporter activity"/>
    <property type="evidence" value="ECO:0007669"/>
    <property type="project" value="TreeGrafter"/>
</dbReference>
<feature type="transmembrane region" description="Helical" evidence="8">
    <location>
        <begin position="151"/>
        <end position="176"/>
    </location>
</feature>
<keyword evidence="7 8" id="KW-0472">Membrane</keyword>
<evidence type="ECO:0000256" key="5">
    <source>
        <dbReference type="ARBA" id="ARBA00022989"/>
    </source>
</evidence>
<sequence length="302" mass="31738">MSHGHGHGPPADQRGRLGLVLALSLVVLVVELVGAVVTGSLALLADAGHMLSDVAGLGMAFTAATLVRRPATDRRTWGFRRAEILAAAAQAALLLVVGLWVLVQGVERLLDPPSVGSGGMLLFGVVGLVANLVAIGVLLRGRGASLNTRAAFLEVVNDALGSIAVVIAALVIARWGWDRADAVASLLIAGLILPRTLLLLRESVEVLMESTPAGLDLADVRARVLALDHVVEVHDLHASQVATGLPTLTAHVVLDERCFHSGHSAELLDQVQACLVDDFDIAHSTIQFEAPHHVEHEQRGHP</sequence>
<dbReference type="InterPro" id="IPR050681">
    <property type="entry name" value="CDF/SLC30A"/>
</dbReference>
<evidence type="ECO:0000256" key="3">
    <source>
        <dbReference type="ARBA" id="ARBA00022448"/>
    </source>
</evidence>
<evidence type="ECO:0000256" key="6">
    <source>
        <dbReference type="ARBA" id="ARBA00023065"/>
    </source>
</evidence>
<reference evidence="11" key="1">
    <citation type="submission" date="2020-11" db="EMBL/GenBank/DDBJ databases">
        <title>Nocardioides sp. CBS4Y-1, whole genome shotgun sequence.</title>
        <authorList>
            <person name="Tuo L."/>
        </authorList>
    </citation>
    <scope>NUCLEOTIDE SEQUENCE</scope>
    <source>
        <strain evidence="11">CBS4Y-1</strain>
    </source>
</reference>